<dbReference type="Proteomes" id="UP000030428">
    <property type="component" value="Unassembled WGS sequence"/>
</dbReference>
<name>A0A0A6P3T1_9GAMM</name>
<sequence length="68" mass="8118">MNITFKTNKLQKLFNKKKELIRKYGERRAKLIQLRMVQIQAAQSLAYCLIQIMIRYQPVKKAELIGHK</sequence>
<dbReference type="EMBL" id="JSZA02000075">
    <property type="protein sequence ID" value="KHD04994.1"/>
    <property type="molecule type" value="Genomic_DNA"/>
</dbReference>
<accession>A0A0A6P3T1</accession>
<comment type="caution">
    <text evidence="1">The sequence shown here is derived from an EMBL/GenBank/DDBJ whole genome shotgun (WGS) entry which is preliminary data.</text>
</comment>
<keyword evidence="2" id="KW-1185">Reference proteome</keyword>
<gene>
    <name evidence="1" type="ORF">PN36_18835</name>
</gene>
<evidence type="ECO:0000313" key="2">
    <source>
        <dbReference type="Proteomes" id="UP000030428"/>
    </source>
</evidence>
<reference evidence="1 2" key="1">
    <citation type="journal article" date="2016" name="Front. Microbiol.">
        <title>Single-Cell (Meta-)Genomics of a Dimorphic Candidatus Thiomargarita nelsonii Reveals Genomic Plasticity.</title>
        <authorList>
            <person name="Flood B.E."/>
            <person name="Fliss P."/>
            <person name="Jones D.S."/>
            <person name="Dick G.J."/>
            <person name="Jain S."/>
            <person name="Kaster A.K."/>
            <person name="Winkel M."/>
            <person name="Mussmann M."/>
            <person name="Bailey J."/>
        </authorList>
    </citation>
    <scope>NUCLEOTIDE SEQUENCE [LARGE SCALE GENOMIC DNA]</scope>
    <source>
        <strain evidence="1">Hydrate Ridge</strain>
    </source>
</reference>
<organism evidence="1 2">
    <name type="scientific">Candidatus Thiomargarita nelsonii</name>
    <dbReference type="NCBI Taxonomy" id="1003181"/>
    <lineage>
        <taxon>Bacteria</taxon>
        <taxon>Pseudomonadati</taxon>
        <taxon>Pseudomonadota</taxon>
        <taxon>Gammaproteobacteria</taxon>
        <taxon>Thiotrichales</taxon>
        <taxon>Thiotrichaceae</taxon>
        <taxon>Thiomargarita</taxon>
    </lineage>
</organism>
<protein>
    <submittedName>
        <fullName evidence="1">Uncharacterized protein</fullName>
    </submittedName>
</protein>
<dbReference type="AlphaFoldDB" id="A0A0A6P3T1"/>
<proteinExistence type="predicted"/>
<evidence type="ECO:0000313" key="1">
    <source>
        <dbReference type="EMBL" id="KHD04994.1"/>
    </source>
</evidence>